<evidence type="ECO:0000256" key="1">
    <source>
        <dbReference type="ARBA" id="ARBA00022729"/>
    </source>
</evidence>
<dbReference type="InterPro" id="IPR003599">
    <property type="entry name" value="Ig_sub"/>
</dbReference>
<proteinExistence type="predicted"/>
<dbReference type="InterPro" id="IPR036179">
    <property type="entry name" value="Ig-like_dom_sf"/>
</dbReference>
<evidence type="ECO:0000259" key="4">
    <source>
        <dbReference type="PROSITE" id="PS50835"/>
    </source>
</evidence>
<feature type="chain" id="PRO_5046075021" evidence="3">
    <location>
        <begin position="28"/>
        <end position="1285"/>
    </location>
</feature>
<dbReference type="InterPro" id="IPR013425">
    <property type="entry name" value="Autotrns_rpt"/>
</dbReference>
<keyword evidence="2" id="KW-1015">Disulfide bond</keyword>
<dbReference type="InterPro" id="IPR003598">
    <property type="entry name" value="Ig_sub2"/>
</dbReference>
<dbReference type="EMBL" id="JAPDDT010000028">
    <property type="protein sequence ID" value="MCW1926501.1"/>
    <property type="molecule type" value="Genomic_DNA"/>
</dbReference>
<keyword evidence="6" id="KW-1185">Reference proteome</keyword>
<dbReference type="InterPro" id="IPR011050">
    <property type="entry name" value="Pectin_lyase_fold/virulence"/>
</dbReference>
<dbReference type="InterPro" id="IPR007110">
    <property type="entry name" value="Ig-like_dom"/>
</dbReference>
<dbReference type="PANTHER" id="PTHR45080">
    <property type="entry name" value="CONTACTIN 5"/>
    <property type="match status" value="1"/>
</dbReference>
<dbReference type="Gene3D" id="2.60.40.10">
    <property type="entry name" value="Immunoglobulins"/>
    <property type="match status" value="1"/>
</dbReference>
<dbReference type="Pfam" id="PF12951">
    <property type="entry name" value="PATR"/>
    <property type="match status" value="2"/>
</dbReference>
<evidence type="ECO:0000313" key="5">
    <source>
        <dbReference type="EMBL" id="MCW1926501.1"/>
    </source>
</evidence>
<dbReference type="RefSeq" id="WP_264490609.1">
    <property type="nucleotide sequence ID" value="NZ_JAPDDT010000028.1"/>
</dbReference>
<evidence type="ECO:0000313" key="6">
    <source>
        <dbReference type="Proteomes" id="UP001320876"/>
    </source>
</evidence>
<feature type="signal peptide" evidence="3">
    <location>
        <begin position="1"/>
        <end position="27"/>
    </location>
</feature>
<accession>A0ABT3GSN2</accession>
<organism evidence="5 6">
    <name type="scientific">Luteolibacter arcticus</name>
    <dbReference type="NCBI Taxonomy" id="1581411"/>
    <lineage>
        <taxon>Bacteria</taxon>
        <taxon>Pseudomonadati</taxon>
        <taxon>Verrucomicrobiota</taxon>
        <taxon>Verrucomicrobiia</taxon>
        <taxon>Verrucomicrobiales</taxon>
        <taxon>Verrucomicrobiaceae</taxon>
        <taxon>Luteolibacter</taxon>
    </lineage>
</organism>
<keyword evidence="1 3" id="KW-0732">Signal</keyword>
<dbReference type="SMART" id="SM00409">
    <property type="entry name" value="IG"/>
    <property type="match status" value="1"/>
</dbReference>
<dbReference type="Pfam" id="PF13927">
    <property type="entry name" value="Ig_3"/>
    <property type="match status" value="1"/>
</dbReference>
<feature type="domain" description="Ig-like" evidence="4">
    <location>
        <begin position="265"/>
        <end position="351"/>
    </location>
</feature>
<gene>
    <name evidence="5" type="ORF">OKA05_28375</name>
</gene>
<dbReference type="SUPFAM" id="SSF51126">
    <property type="entry name" value="Pectin lyase-like"/>
    <property type="match status" value="1"/>
</dbReference>
<protein>
    <submittedName>
        <fullName evidence="5">Immunoglobulin domain-containing protein</fullName>
    </submittedName>
</protein>
<dbReference type="SMART" id="SM00408">
    <property type="entry name" value="IGc2"/>
    <property type="match status" value="1"/>
</dbReference>
<dbReference type="NCBIfam" id="TIGR02601">
    <property type="entry name" value="autotrns_rpt"/>
    <property type="match status" value="1"/>
</dbReference>
<reference evidence="5 6" key="1">
    <citation type="submission" date="2022-10" db="EMBL/GenBank/DDBJ databases">
        <title>Luteolibacter arcticus strain CCTCC AB 2014275, whole genome shotgun sequencing project.</title>
        <authorList>
            <person name="Zhao G."/>
            <person name="Shen L."/>
        </authorList>
    </citation>
    <scope>NUCLEOTIDE SEQUENCE [LARGE SCALE GENOMIC DNA]</scope>
    <source>
        <strain evidence="5 6">CCTCC AB 2014275</strain>
    </source>
</reference>
<dbReference type="Proteomes" id="UP001320876">
    <property type="component" value="Unassembled WGS sequence"/>
</dbReference>
<comment type="caution">
    <text evidence="5">The sequence shown here is derived from an EMBL/GenBank/DDBJ whole genome shotgun (WGS) entry which is preliminary data.</text>
</comment>
<evidence type="ECO:0000256" key="3">
    <source>
        <dbReference type="SAM" id="SignalP"/>
    </source>
</evidence>
<sequence length="1285" mass="130572">MKRPYPYIFRNCALILAGWLAPLGSQAAQMAYEGFDYSTGTGNLTGLSGGFGWNGNWQTVNNGSADIVAASLAAGASSPSGYDALSTGNSCLLPNDRRVGRLLNTSTNGPFGARGFRDGNGRIGADGTTLYLSFMQRPNGTGSYYEFEFHRDNLGDGGRIGGIGNDQGGANVHLRAPNGTHTFIGAGNTNVNFYVVRIDFKAGNDDVYVYQNPTSATEPAPTLMKLAAADMSFNGVSFGAFGGGGRTVAHDEVRFGQTWTDVTIPTLAQAVFVTQPRASTTVFTGGSVSLSAVANAYPPPTYQWYHGVILLSGQTSSTLTLNNVQPGDAGDYHVVATNSQGAVPSGNGTVVVLTTPPGLLAYEGFDYDTGASNMNGKAGGLGWGAAWTPVDGGGGNVQSGNLAAGTNAPNGYDAQSLANSSFIPNNKRDGRLLDTTPGGRFGSAGYVDTNGNIGADSKTLYLSFLQQPDGTSFFYEFEFHRGNLGDPGRIAGIGNDTGGAVVNLRTPLNTPTFIGPGSTGVNFYVVRIDFKAGDDEIRIYQNPLSATEPATATVLKTNGGDLSFNGLSVAAFVNGRTVKHDEIRLGQNWSDVVFGTSRRNLTWVGDGTTNAWDFATNNWNDGVAATAFADGDPVTFNDNGSAAPAVNVTTNVATASLTVDNSTNNYTFGGTGSIASSGGLHKLGSASLTLTAPASFGSSVLLDAGDVALNGTSTASGNLVLGAGSGTLTLGGNNAFNGSLLDSGFGDRVFSGTNTFTGLSTSSGNLTFSGTTNFTGSGAVLFFGNLAGANASVTIEPGAVINITGAYNDAWVVGRDGGTASVVQNGGTVTYNPSNRGEAFIGASGNNTGTAPTYEMKGGILDMSNKRLGIALGGSAAGVTAVFTQTGGSVLVRQLDLGANLAFGDATYTLESGTLTIGAGGITTATGSTELYTLDLGGGTVIAADNWNSTLEMTLTDINGDTTFDTAAHAVRLSGAIDGTGGLVKNGTGALTLTGLNTYGGPTQVNAGTLGGARTSDNSPLTVASGATLAPGDLFTDTFAAPSAVLASGSTFHVKIDNDLDAADQLQTIGATTITGANLTFSEIGAGVVPSGTQVVIVDALGGLTGTFAGLPEGSPVDSGVNTFTIHYSATQVTLTSTSVDNPYVTWATTNGLDGIDGRDPAFEADPDFDGIANGLEWVLGGDPLASDSSALYAATGDATSGITLEFDREETSLGAATLLVQWNTDLGITWTDVPIEAAGGTYANGVTVSIDTEATPDHVTVNIPASNGPGGKLFARIAVTAIAP</sequence>
<evidence type="ECO:0000256" key="2">
    <source>
        <dbReference type="ARBA" id="ARBA00023157"/>
    </source>
</evidence>
<dbReference type="PROSITE" id="PS50835">
    <property type="entry name" value="IG_LIKE"/>
    <property type="match status" value="1"/>
</dbReference>
<dbReference type="InterPro" id="IPR013783">
    <property type="entry name" value="Ig-like_fold"/>
</dbReference>
<name>A0ABT3GSN2_9BACT</name>
<dbReference type="PANTHER" id="PTHR45080:SF8">
    <property type="entry name" value="IG-LIKE DOMAIN-CONTAINING PROTEIN"/>
    <property type="match status" value="1"/>
</dbReference>
<dbReference type="InterPro" id="IPR050958">
    <property type="entry name" value="Cell_Adh-Cytoskel_Orgn"/>
</dbReference>
<dbReference type="SUPFAM" id="SSF48726">
    <property type="entry name" value="Immunoglobulin"/>
    <property type="match status" value="1"/>
</dbReference>